<name>A0AAV4GJ32_9GAST</name>
<reference evidence="1 2" key="1">
    <citation type="journal article" date="2021" name="Elife">
        <title>Chloroplast acquisition without the gene transfer in kleptoplastic sea slugs, Plakobranchus ocellatus.</title>
        <authorList>
            <person name="Maeda T."/>
            <person name="Takahashi S."/>
            <person name="Yoshida T."/>
            <person name="Shimamura S."/>
            <person name="Takaki Y."/>
            <person name="Nagai Y."/>
            <person name="Toyoda A."/>
            <person name="Suzuki Y."/>
            <person name="Arimoto A."/>
            <person name="Ishii H."/>
            <person name="Satoh N."/>
            <person name="Nishiyama T."/>
            <person name="Hasebe M."/>
            <person name="Maruyama T."/>
            <person name="Minagawa J."/>
            <person name="Obokata J."/>
            <person name="Shigenobu S."/>
        </authorList>
    </citation>
    <scope>NUCLEOTIDE SEQUENCE [LARGE SCALE GENOMIC DNA]</scope>
</reference>
<dbReference type="PANTHER" id="PTHR14097:SF7">
    <property type="entry name" value="OXIDOREDUCTASE HTATIP2"/>
    <property type="match status" value="1"/>
</dbReference>
<protein>
    <submittedName>
        <fullName evidence="1">Oxidoreductase</fullName>
    </submittedName>
</protein>
<evidence type="ECO:0000313" key="1">
    <source>
        <dbReference type="EMBL" id="GFR85065.1"/>
    </source>
</evidence>
<dbReference type="InterPro" id="IPR036291">
    <property type="entry name" value="NAD(P)-bd_dom_sf"/>
</dbReference>
<accession>A0AAV4GJ32</accession>
<dbReference type="Proteomes" id="UP000762676">
    <property type="component" value="Unassembled WGS sequence"/>
</dbReference>
<dbReference type="EMBL" id="BMAT01012062">
    <property type="protein sequence ID" value="GFR85065.1"/>
    <property type="molecule type" value="Genomic_DNA"/>
</dbReference>
<dbReference type="AlphaFoldDB" id="A0AAV4GJ32"/>
<gene>
    <name evidence="1" type="ORF">ElyMa_006018500</name>
</gene>
<proteinExistence type="predicted"/>
<organism evidence="1 2">
    <name type="scientific">Elysia marginata</name>
    <dbReference type="NCBI Taxonomy" id="1093978"/>
    <lineage>
        <taxon>Eukaryota</taxon>
        <taxon>Metazoa</taxon>
        <taxon>Spiralia</taxon>
        <taxon>Lophotrochozoa</taxon>
        <taxon>Mollusca</taxon>
        <taxon>Gastropoda</taxon>
        <taxon>Heterobranchia</taxon>
        <taxon>Euthyneura</taxon>
        <taxon>Panpulmonata</taxon>
        <taxon>Sacoglossa</taxon>
        <taxon>Placobranchoidea</taxon>
        <taxon>Plakobranchidae</taxon>
        <taxon>Elysia</taxon>
    </lineage>
</organism>
<dbReference type="Gene3D" id="3.40.50.720">
    <property type="entry name" value="NAD(P)-binding Rossmann-like Domain"/>
    <property type="match status" value="1"/>
</dbReference>
<evidence type="ECO:0000313" key="2">
    <source>
        <dbReference type="Proteomes" id="UP000762676"/>
    </source>
</evidence>
<keyword evidence="2" id="KW-1185">Reference proteome</keyword>
<dbReference type="PANTHER" id="PTHR14097">
    <property type="entry name" value="OXIDOREDUCTASE HTATIP2"/>
    <property type="match status" value="1"/>
</dbReference>
<comment type="caution">
    <text evidence="1">The sequence shown here is derived from an EMBL/GenBank/DDBJ whole genome shotgun (WGS) entry which is preliminary data.</text>
</comment>
<sequence length="227" mass="25233">MTKKLNARIALVVGSTGATGAQLIKRMLASDHVAQIVIVHYRPTQWATHPKVIEYQIKPDELGQITGLPYIDEVFCCLGTTIGKAGSKDAFRKVDHDYVIALAQWIVANHQPRLHLISAYGANAQSRAFYMRVKGEVEASLKTMGLASLVIYQPSLLHGERDEFRPAERIGFYALSVLAAIPLQAIRWYRPTRISALAEAMFQHSLKERKALTVLKPDEIAVVEKTG</sequence>
<dbReference type="SUPFAM" id="SSF51735">
    <property type="entry name" value="NAD(P)-binding Rossmann-fold domains"/>
    <property type="match status" value="1"/>
</dbReference>